<dbReference type="GO" id="GO:0005634">
    <property type="term" value="C:nucleus"/>
    <property type="evidence" value="ECO:0007669"/>
    <property type="project" value="UniProtKB-SubCell"/>
</dbReference>
<feature type="coiled-coil region" evidence="16">
    <location>
        <begin position="230"/>
        <end position="284"/>
    </location>
</feature>
<keyword evidence="12" id="KW-0233">DNA recombination</keyword>
<keyword evidence="8" id="KW-0227">DNA damage</keyword>
<sequence length="581" mass="65088">MAAAPPVIQLIDSDDDDDGNANAKTPVSKPLNPPNFVDLVEDSPLPPTTKLHNSSSSFVPETPFSKLTPPPLLANSSSGSDSGKDQVRSPEYGVLEREIDFDSWLDIDSTVCLHKGGESNVHVEGKGLGKRSSMENGRTVTDVEQNSKKRPKVMANENCQEKERITATFNVDPLDSCYPGNLESTKTYDHSSHIQPSKVYFQNHDCGQKIVTLEKGGAIHKPESGCDVNTEKKQNKVNQAENRKKLLEEKKLKKEQERLRKAELKDETAKQKRLAKERKKLENHTFSAKDIVALIDPKVLSGLVGGPLLTMFSQKDLRSEIFANPFEKSIVWRIETPKDISQHTPRKNDIQYILLIYGDAGEFCKRANDGSLMDHIASVQKHYPSYTICCLTNRLMSFINKREQQKYKQQKVASDWIRPPLFAKLTTQFSNVHIRQCVDEAEVAEHVVGLTINLAKCQSRKKLTHLSVNANGCNVTKDCLYRSVIKKDSWLKALVSIPKVQPRHAFIIGKNYSSMKSLLQVYMDPTKTVSEKELLLEDLPLEDGKRVGPKCSKSIYRILMAKDGNIVTDNAVNGADNFSSQ</sequence>
<dbReference type="GO" id="GO:0016787">
    <property type="term" value="F:hydrolase activity"/>
    <property type="evidence" value="ECO:0007669"/>
    <property type="project" value="UniProtKB-KW"/>
</dbReference>
<evidence type="ECO:0000256" key="6">
    <source>
        <dbReference type="ARBA" id="ARBA00022723"/>
    </source>
</evidence>
<dbReference type="GO" id="GO:0003677">
    <property type="term" value="F:DNA binding"/>
    <property type="evidence" value="ECO:0007669"/>
    <property type="project" value="InterPro"/>
</dbReference>
<dbReference type="GO" id="GO:0048476">
    <property type="term" value="C:Holliday junction resolvase complex"/>
    <property type="evidence" value="ECO:0007669"/>
    <property type="project" value="InterPro"/>
</dbReference>
<keyword evidence="4" id="KW-0132">Cell division</keyword>
<dbReference type="AlphaFoldDB" id="A0A803KX86"/>
<dbReference type="GO" id="GO:0004519">
    <property type="term" value="F:endonuclease activity"/>
    <property type="evidence" value="ECO:0007669"/>
    <property type="project" value="UniProtKB-KW"/>
</dbReference>
<keyword evidence="9" id="KW-0498">Mitosis</keyword>
<name>A0A803KX86_CHEQI</name>
<evidence type="ECO:0000256" key="8">
    <source>
        <dbReference type="ARBA" id="ARBA00022763"/>
    </source>
</evidence>
<dbReference type="InterPro" id="IPR047524">
    <property type="entry name" value="XPF_nuclease_EME1_plant/arthr"/>
</dbReference>
<evidence type="ECO:0000256" key="4">
    <source>
        <dbReference type="ARBA" id="ARBA00022618"/>
    </source>
</evidence>
<dbReference type="InterPro" id="IPR006166">
    <property type="entry name" value="ERCC4_domain"/>
</dbReference>
<protein>
    <recommendedName>
        <fullName evidence="18">ERCC4 domain-containing protein</fullName>
    </recommendedName>
</protein>
<evidence type="ECO:0000256" key="11">
    <source>
        <dbReference type="ARBA" id="ARBA00022842"/>
    </source>
</evidence>
<evidence type="ECO:0000256" key="7">
    <source>
        <dbReference type="ARBA" id="ARBA00022759"/>
    </source>
</evidence>
<dbReference type="GO" id="GO:0051301">
    <property type="term" value="P:cell division"/>
    <property type="evidence" value="ECO:0007669"/>
    <property type="project" value="UniProtKB-KW"/>
</dbReference>
<evidence type="ECO:0000313" key="19">
    <source>
        <dbReference type="EnsemblPlants" id="AUR62003644-RA:cds"/>
    </source>
</evidence>
<keyword evidence="5" id="KW-0540">Nuclease</keyword>
<feature type="region of interest" description="Disordered" evidence="17">
    <location>
        <begin position="1"/>
        <end position="89"/>
    </location>
</feature>
<dbReference type="EnsemblPlants" id="AUR62003644-RA">
    <property type="protein sequence ID" value="AUR62003644-RA:cds"/>
    <property type="gene ID" value="AUR62003644"/>
</dbReference>
<keyword evidence="11" id="KW-0460">Magnesium</keyword>
<evidence type="ECO:0000256" key="16">
    <source>
        <dbReference type="SAM" id="Coils"/>
    </source>
</evidence>
<evidence type="ECO:0000313" key="20">
    <source>
        <dbReference type="Proteomes" id="UP000596660"/>
    </source>
</evidence>
<keyword evidence="9" id="KW-0131">Cell cycle</keyword>
<keyword evidence="10" id="KW-0378">Hydrolase</keyword>
<reference evidence="19" key="1">
    <citation type="journal article" date="2017" name="Nature">
        <title>The genome of Chenopodium quinoa.</title>
        <authorList>
            <person name="Jarvis D.E."/>
            <person name="Ho Y.S."/>
            <person name="Lightfoot D.J."/>
            <person name="Schmoeckel S.M."/>
            <person name="Li B."/>
            <person name="Borm T.J.A."/>
            <person name="Ohyanagi H."/>
            <person name="Mineta K."/>
            <person name="Michell C.T."/>
            <person name="Saber N."/>
            <person name="Kharbatia N.M."/>
            <person name="Rupper R.R."/>
            <person name="Sharp A.R."/>
            <person name="Dally N."/>
            <person name="Boughton B.A."/>
            <person name="Woo Y.H."/>
            <person name="Gao G."/>
            <person name="Schijlen E.G.W.M."/>
            <person name="Guo X."/>
            <person name="Momin A.A."/>
            <person name="Negrao S."/>
            <person name="Al-Babili S."/>
            <person name="Gehring C."/>
            <person name="Roessner U."/>
            <person name="Jung C."/>
            <person name="Murphy K."/>
            <person name="Arold S.T."/>
            <person name="Gojobori T."/>
            <person name="van der Linden C.G."/>
            <person name="van Loo E.N."/>
            <person name="Jellen E.N."/>
            <person name="Maughan P.J."/>
            <person name="Tester M."/>
        </authorList>
    </citation>
    <scope>NUCLEOTIDE SEQUENCE [LARGE SCALE GENOMIC DNA]</scope>
    <source>
        <strain evidence="19">cv. PI 614886</strain>
    </source>
</reference>
<keyword evidence="7" id="KW-0255">Endonuclease</keyword>
<keyword evidence="13" id="KW-0234">DNA repair</keyword>
<evidence type="ECO:0000256" key="14">
    <source>
        <dbReference type="ARBA" id="ARBA00023242"/>
    </source>
</evidence>
<evidence type="ECO:0000256" key="10">
    <source>
        <dbReference type="ARBA" id="ARBA00022801"/>
    </source>
</evidence>
<evidence type="ECO:0000256" key="1">
    <source>
        <dbReference type="ARBA" id="ARBA00001946"/>
    </source>
</evidence>
<dbReference type="GO" id="GO:0051321">
    <property type="term" value="P:meiotic cell cycle"/>
    <property type="evidence" value="ECO:0007669"/>
    <property type="project" value="UniProtKB-KW"/>
</dbReference>
<keyword evidence="14" id="KW-0539">Nucleus</keyword>
<dbReference type="PANTHER" id="PTHR21077:SF5">
    <property type="entry name" value="CROSSOVER JUNCTION ENDONUCLEASE MMS4"/>
    <property type="match status" value="1"/>
</dbReference>
<keyword evidence="15" id="KW-0469">Meiosis</keyword>
<evidence type="ECO:0000256" key="2">
    <source>
        <dbReference type="ARBA" id="ARBA00004123"/>
    </source>
</evidence>
<feature type="region of interest" description="Disordered" evidence="17">
    <location>
        <begin position="123"/>
        <end position="154"/>
    </location>
</feature>
<evidence type="ECO:0000256" key="15">
    <source>
        <dbReference type="ARBA" id="ARBA00023254"/>
    </source>
</evidence>
<dbReference type="Gene3D" id="3.40.50.10130">
    <property type="match status" value="1"/>
</dbReference>
<dbReference type="Proteomes" id="UP000596660">
    <property type="component" value="Unplaced"/>
</dbReference>
<evidence type="ECO:0000256" key="5">
    <source>
        <dbReference type="ARBA" id="ARBA00022722"/>
    </source>
</evidence>
<dbReference type="Pfam" id="PF02732">
    <property type="entry name" value="ERCC4"/>
    <property type="match status" value="1"/>
</dbReference>
<dbReference type="Gramene" id="AUR62003644-RA">
    <property type="protein sequence ID" value="AUR62003644-RA:cds"/>
    <property type="gene ID" value="AUR62003644"/>
</dbReference>
<keyword evidence="16" id="KW-0175">Coiled coil</keyword>
<keyword evidence="20" id="KW-1185">Reference proteome</keyword>
<evidence type="ECO:0000256" key="3">
    <source>
        <dbReference type="ARBA" id="ARBA00005313"/>
    </source>
</evidence>
<dbReference type="GO" id="GO:0046872">
    <property type="term" value="F:metal ion binding"/>
    <property type="evidence" value="ECO:0007669"/>
    <property type="project" value="UniProtKB-KW"/>
</dbReference>
<comment type="similarity">
    <text evidence="3">Belongs to the EME1/MMS4 family.</text>
</comment>
<dbReference type="PANTHER" id="PTHR21077">
    <property type="entry name" value="EME1 PROTEIN"/>
    <property type="match status" value="1"/>
</dbReference>
<evidence type="ECO:0000256" key="9">
    <source>
        <dbReference type="ARBA" id="ARBA00022776"/>
    </source>
</evidence>
<dbReference type="GO" id="GO:0006310">
    <property type="term" value="P:DNA recombination"/>
    <property type="evidence" value="ECO:0007669"/>
    <property type="project" value="UniProtKB-KW"/>
</dbReference>
<evidence type="ECO:0000259" key="18">
    <source>
        <dbReference type="Pfam" id="PF02732"/>
    </source>
</evidence>
<proteinExistence type="inferred from homology"/>
<accession>A0A803KX86</accession>
<evidence type="ECO:0000256" key="12">
    <source>
        <dbReference type="ARBA" id="ARBA00023172"/>
    </source>
</evidence>
<reference evidence="19" key="2">
    <citation type="submission" date="2021-03" db="UniProtKB">
        <authorList>
            <consortium name="EnsemblPlants"/>
        </authorList>
    </citation>
    <scope>IDENTIFICATION</scope>
</reference>
<evidence type="ECO:0000256" key="13">
    <source>
        <dbReference type="ARBA" id="ARBA00023204"/>
    </source>
</evidence>
<dbReference type="InterPro" id="IPR033310">
    <property type="entry name" value="Mms4/EME1/EME2"/>
</dbReference>
<dbReference type="OMA" id="MANENCQ"/>
<dbReference type="Pfam" id="PF21292">
    <property type="entry name" value="EME1-MUS81_C"/>
    <property type="match status" value="1"/>
</dbReference>
<comment type="subcellular location">
    <subcellularLocation>
        <location evidence="2">Nucleus</location>
    </subcellularLocation>
</comment>
<dbReference type="GO" id="GO:0006281">
    <property type="term" value="P:DNA repair"/>
    <property type="evidence" value="ECO:0007669"/>
    <property type="project" value="UniProtKB-KW"/>
</dbReference>
<comment type="cofactor">
    <cofactor evidence="1">
        <name>Mg(2+)</name>
        <dbReference type="ChEBI" id="CHEBI:18420"/>
    </cofactor>
</comment>
<dbReference type="Gene3D" id="1.10.150.670">
    <property type="entry name" value="Crossover junction endonuclease EME1, DNA-binding domain"/>
    <property type="match status" value="1"/>
</dbReference>
<organism evidence="19 20">
    <name type="scientific">Chenopodium quinoa</name>
    <name type="common">Quinoa</name>
    <dbReference type="NCBI Taxonomy" id="63459"/>
    <lineage>
        <taxon>Eukaryota</taxon>
        <taxon>Viridiplantae</taxon>
        <taxon>Streptophyta</taxon>
        <taxon>Embryophyta</taxon>
        <taxon>Tracheophyta</taxon>
        <taxon>Spermatophyta</taxon>
        <taxon>Magnoliopsida</taxon>
        <taxon>eudicotyledons</taxon>
        <taxon>Gunneridae</taxon>
        <taxon>Pentapetalae</taxon>
        <taxon>Caryophyllales</taxon>
        <taxon>Chenopodiaceae</taxon>
        <taxon>Chenopodioideae</taxon>
        <taxon>Atripliceae</taxon>
        <taxon>Chenopodium</taxon>
    </lineage>
</organism>
<feature type="compositionally biased region" description="Polar residues" evidence="17">
    <location>
        <begin position="50"/>
        <end position="59"/>
    </location>
</feature>
<keyword evidence="6" id="KW-0479">Metal-binding</keyword>
<dbReference type="CDD" id="cd20083">
    <property type="entry name" value="XPF_nuclease_EME"/>
    <property type="match status" value="1"/>
</dbReference>
<evidence type="ECO:0000256" key="17">
    <source>
        <dbReference type="SAM" id="MobiDB-lite"/>
    </source>
</evidence>
<feature type="compositionally biased region" description="Polar residues" evidence="17">
    <location>
        <begin position="134"/>
        <end position="144"/>
    </location>
</feature>
<dbReference type="InterPro" id="IPR042530">
    <property type="entry name" value="EME1/EME2_C"/>
</dbReference>
<feature type="domain" description="ERCC4" evidence="18">
    <location>
        <begin position="309"/>
        <end position="448"/>
    </location>
</feature>